<comment type="caution">
    <text evidence="5">The sequence shown here is derived from an EMBL/GenBank/DDBJ whole genome shotgun (WGS) entry which is preliminary data.</text>
</comment>
<dbReference type="SUPFAM" id="SSF53335">
    <property type="entry name" value="S-adenosyl-L-methionine-dependent methyltransferases"/>
    <property type="match status" value="1"/>
</dbReference>
<dbReference type="EMBL" id="BAAADD010000002">
    <property type="protein sequence ID" value="GAA0563996.1"/>
    <property type="molecule type" value="Genomic_DNA"/>
</dbReference>
<evidence type="ECO:0000259" key="4">
    <source>
        <dbReference type="Pfam" id="PF13649"/>
    </source>
</evidence>
<keyword evidence="1" id="KW-0489">Methyltransferase</keyword>
<organism evidence="5 6">
    <name type="scientific">Rhizomicrobium electricum</name>
    <dbReference type="NCBI Taxonomy" id="480070"/>
    <lineage>
        <taxon>Bacteria</taxon>
        <taxon>Pseudomonadati</taxon>
        <taxon>Pseudomonadota</taxon>
        <taxon>Alphaproteobacteria</taxon>
        <taxon>Micropepsales</taxon>
        <taxon>Micropepsaceae</taxon>
        <taxon>Rhizomicrobium</taxon>
    </lineage>
</organism>
<dbReference type="PANTHER" id="PTHR43464">
    <property type="entry name" value="METHYLTRANSFERASE"/>
    <property type="match status" value="1"/>
</dbReference>
<feature type="domain" description="Methyltransferase" evidence="4">
    <location>
        <begin position="81"/>
        <end position="156"/>
    </location>
</feature>
<evidence type="ECO:0000256" key="3">
    <source>
        <dbReference type="ARBA" id="ARBA00022691"/>
    </source>
</evidence>
<reference evidence="5 6" key="1">
    <citation type="journal article" date="2019" name="Int. J. Syst. Evol. Microbiol.">
        <title>The Global Catalogue of Microorganisms (GCM) 10K type strain sequencing project: providing services to taxonomists for standard genome sequencing and annotation.</title>
        <authorList>
            <consortium name="The Broad Institute Genomics Platform"/>
            <consortium name="The Broad Institute Genome Sequencing Center for Infectious Disease"/>
            <person name="Wu L."/>
            <person name="Ma J."/>
        </authorList>
    </citation>
    <scope>NUCLEOTIDE SEQUENCE [LARGE SCALE GENOMIC DNA]</scope>
    <source>
        <strain evidence="5 6">JCM 15089</strain>
    </source>
</reference>
<dbReference type="Proteomes" id="UP001499951">
    <property type="component" value="Unassembled WGS sequence"/>
</dbReference>
<keyword evidence="2" id="KW-0808">Transferase</keyword>
<protein>
    <recommendedName>
        <fullName evidence="4">Methyltransferase domain-containing protein</fullName>
    </recommendedName>
</protein>
<proteinExistence type="predicted"/>
<dbReference type="Gene3D" id="3.40.50.150">
    <property type="entry name" value="Vaccinia Virus protein VP39"/>
    <property type="match status" value="1"/>
</dbReference>
<keyword evidence="3" id="KW-0949">S-adenosyl-L-methionine</keyword>
<dbReference type="PANTHER" id="PTHR43464:SF19">
    <property type="entry name" value="UBIQUINONE BIOSYNTHESIS O-METHYLTRANSFERASE, MITOCHONDRIAL"/>
    <property type="match status" value="1"/>
</dbReference>
<dbReference type="CDD" id="cd02440">
    <property type="entry name" value="AdoMet_MTases"/>
    <property type="match status" value="1"/>
</dbReference>
<evidence type="ECO:0000256" key="2">
    <source>
        <dbReference type="ARBA" id="ARBA00022679"/>
    </source>
</evidence>
<evidence type="ECO:0000313" key="5">
    <source>
        <dbReference type="EMBL" id="GAA0563996.1"/>
    </source>
</evidence>
<name>A0ABN1ECW8_9PROT</name>
<keyword evidence="6" id="KW-1185">Reference proteome</keyword>
<sequence length="247" mass="27578">MQQRTAWKSALQRATRRSSVLKLALLTWHLLRGGERRDIALLRLRNPRDLFQPAATTRENRYLRLFAVLGERVADTPQTRILSFGCARGDEVVSLRRHFARAHITGIDINPANIRRCRARADIDGRMTFVEGSSLPSASEPFDLVLALSVFRHSDLGDSPASSAHLIKFDDFARLTGTLADGVRPGGYLVLSFANFRFEDTAAAAAFEAAEIIPVKVPYTVTPLYDRNNRLTEGSGNRIAIFRKRGD</sequence>
<accession>A0ABN1ECW8</accession>
<gene>
    <name evidence="5" type="ORF">GCM10008942_10550</name>
</gene>
<evidence type="ECO:0000313" key="6">
    <source>
        <dbReference type="Proteomes" id="UP001499951"/>
    </source>
</evidence>
<dbReference type="InterPro" id="IPR029063">
    <property type="entry name" value="SAM-dependent_MTases_sf"/>
</dbReference>
<dbReference type="Pfam" id="PF13649">
    <property type="entry name" value="Methyltransf_25"/>
    <property type="match status" value="1"/>
</dbReference>
<dbReference type="RefSeq" id="WP_166932754.1">
    <property type="nucleotide sequence ID" value="NZ_BAAADD010000002.1"/>
</dbReference>
<evidence type="ECO:0000256" key="1">
    <source>
        <dbReference type="ARBA" id="ARBA00022603"/>
    </source>
</evidence>
<dbReference type="InterPro" id="IPR041698">
    <property type="entry name" value="Methyltransf_25"/>
</dbReference>